<dbReference type="EMBL" id="JBBYAF010000002">
    <property type="protein sequence ID" value="MEL3970951.1"/>
    <property type="molecule type" value="Genomic_DNA"/>
</dbReference>
<evidence type="ECO:0000313" key="3">
    <source>
        <dbReference type="Proteomes" id="UP001389717"/>
    </source>
</evidence>
<feature type="domain" description="Transposase IS200-like" evidence="1">
    <location>
        <begin position="9"/>
        <end position="123"/>
    </location>
</feature>
<sequence>MGRKPRVWDPGAIYHITARGNRKNNIFRDSKDYHHYLSLLLRAKLRTPFILHSFCLMPNHIHLVIETINHSPAEIIHYIHSIYARYFNRKYNYVGHVFQDRYYSKEIKNMKQLLDTSSYVHLNPVKSHNSTLPEEYRWSNYKSYITMYNDKITDKEKLYEALGENPQQKYQFYVESKLKIKDWQKPT</sequence>
<comment type="caution">
    <text evidence="2">The sequence shown here is derived from an EMBL/GenBank/DDBJ whole genome shotgun (WGS) entry which is preliminary data.</text>
</comment>
<accession>A0ABU9K4D3</accession>
<proteinExistence type="predicted"/>
<keyword evidence="3" id="KW-1185">Reference proteome</keyword>
<dbReference type="Proteomes" id="UP001389717">
    <property type="component" value="Unassembled WGS sequence"/>
</dbReference>
<dbReference type="SUPFAM" id="SSF143422">
    <property type="entry name" value="Transposase IS200-like"/>
    <property type="match status" value="1"/>
</dbReference>
<dbReference type="InterPro" id="IPR036515">
    <property type="entry name" value="Transposase_17_sf"/>
</dbReference>
<evidence type="ECO:0000259" key="1">
    <source>
        <dbReference type="SMART" id="SM01321"/>
    </source>
</evidence>
<dbReference type="RefSeq" id="WP_341979673.1">
    <property type="nucleotide sequence ID" value="NZ_JBBYAF010000002.1"/>
</dbReference>
<dbReference type="PANTHER" id="PTHR34322:SF2">
    <property type="entry name" value="TRANSPOSASE IS200-LIKE DOMAIN-CONTAINING PROTEIN"/>
    <property type="match status" value="1"/>
</dbReference>
<dbReference type="Pfam" id="PF01797">
    <property type="entry name" value="Y1_Tnp"/>
    <property type="match status" value="1"/>
</dbReference>
<evidence type="ECO:0000313" key="2">
    <source>
        <dbReference type="EMBL" id="MEL3970951.1"/>
    </source>
</evidence>
<dbReference type="Gene3D" id="3.30.70.1290">
    <property type="entry name" value="Transposase IS200-like"/>
    <property type="match status" value="1"/>
</dbReference>
<dbReference type="SMART" id="SM01321">
    <property type="entry name" value="Y1_Tnp"/>
    <property type="match status" value="1"/>
</dbReference>
<dbReference type="InterPro" id="IPR002686">
    <property type="entry name" value="Transposase_17"/>
</dbReference>
<organism evidence="2 3">
    <name type="scientific">Rossellomorea oryzaecorticis</name>
    <dbReference type="NCBI Taxonomy" id="1396505"/>
    <lineage>
        <taxon>Bacteria</taxon>
        <taxon>Bacillati</taxon>
        <taxon>Bacillota</taxon>
        <taxon>Bacilli</taxon>
        <taxon>Bacillales</taxon>
        <taxon>Bacillaceae</taxon>
        <taxon>Rossellomorea</taxon>
    </lineage>
</organism>
<gene>
    <name evidence="2" type="ORF">AAEO50_01555</name>
</gene>
<name>A0ABU9K4D3_9BACI</name>
<protein>
    <submittedName>
        <fullName evidence="2">Transposase</fullName>
    </submittedName>
</protein>
<dbReference type="PANTHER" id="PTHR34322">
    <property type="entry name" value="TRANSPOSASE, Y1_TNP DOMAIN-CONTAINING"/>
    <property type="match status" value="1"/>
</dbReference>
<reference evidence="2 3" key="1">
    <citation type="submission" date="2024-04" db="EMBL/GenBank/DDBJ databases">
        <title>Bacillus oryzaecorticis sp. nov., a moderately halophilic bacterium isolated from rice husks.</title>
        <authorList>
            <person name="Zhu H.-S."/>
        </authorList>
    </citation>
    <scope>NUCLEOTIDE SEQUENCE [LARGE SCALE GENOMIC DNA]</scope>
    <source>
        <strain evidence="2 3">ZC255</strain>
    </source>
</reference>